<sequence length="172" mass="18542">MVKAMVKTAVKRVLLIRSGVYAGALTGACAGVLNSVYAAALTGALAGAVSAEELIAYQVVLPSGYSQGTVNGETAYFRKRRGALDSEPMQVIAYFNKPSDLPPPTVVAPSPLPLVQEFRAGKVLSKADLKGEDAVFQRIFDDQEKERCLWQPESCQQASGIQQRREFVLPKP</sequence>
<dbReference type="AlphaFoldDB" id="A0A1I2TPP5"/>
<reference evidence="2" key="1">
    <citation type="submission" date="2016-10" db="EMBL/GenBank/DDBJ databases">
        <authorList>
            <person name="Varghese N."/>
            <person name="Submissions S."/>
        </authorList>
    </citation>
    <scope>NUCLEOTIDE SEQUENCE [LARGE SCALE GENOMIC DNA]</scope>
    <source>
        <strain evidence="2">CGMCC 1.10971</strain>
    </source>
</reference>
<dbReference type="OrthoDB" id="6120810at2"/>
<protein>
    <recommendedName>
        <fullName evidence="3">Lipoprotein</fullName>
    </recommendedName>
</protein>
<evidence type="ECO:0000313" key="2">
    <source>
        <dbReference type="Proteomes" id="UP000198623"/>
    </source>
</evidence>
<dbReference type="Proteomes" id="UP000198623">
    <property type="component" value="Unassembled WGS sequence"/>
</dbReference>
<evidence type="ECO:0008006" key="3">
    <source>
        <dbReference type="Google" id="ProtNLM"/>
    </source>
</evidence>
<accession>A0A1I2TPP5</accession>
<gene>
    <name evidence="1" type="ORF">SAMN05216175_11061</name>
</gene>
<keyword evidence="2" id="KW-1185">Reference proteome</keyword>
<organism evidence="1 2">
    <name type="scientific">Neptunomonas qingdaonensis</name>
    <dbReference type="NCBI Taxonomy" id="1045558"/>
    <lineage>
        <taxon>Bacteria</taxon>
        <taxon>Pseudomonadati</taxon>
        <taxon>Pseudomonadota</taxon>
        <taxon>Gammaproteobacteria</taxon>
        <taxon>Oceanospirillales</taxon>
        <taxon>Oceanospirillaceae</taxon>
        <taxon>Neptunomonas</taxon>
    </lineage>
</organism>
<name>A0A1I2TPP5_9GAMM</name>
<evidence type="ECO:0000313" key="1">
    <source>
        <dbReference type="EMBL" id="SFG64436.1"/>
    </source>
</evidence>
<dbReference type="PROSITE" id="PS51257">
    <property type="entry name" value="PROKAR_LIPOPROTEIN"/>
    <property type="match status" value="1"/>
</dbReference>
<dbReference type="STRING" id="1045558.SAMN05216175_11061"/>
<proteinExistence type="predicted"/>
<dbReference type="RefSeq" id="WP_090728770.1">
    <property type="nucleotide sequence ID" value="NZ_FOOU01000010.1"/>
</dbReference>
<dbReference type="EMBL" id="FOOU01000010">
    <property type="protein sequence ID" value="SFG64436.1"/>
    <property type="molecule type" value="Genomic_DNA"/>
</dbReference>